<dbReference type="InterPro" id="IPR015590">
    <property type="entry name" value="Aldehyde_DH_dom"/>
</dbReference>
<reference evidence="3 4" key="1">
    <citation type="submission" date="2019-03" db="EMBL/GenBank/DDBJ databases">
        <title>Genomic Encyclopedia of Type Strains, Phase IV (KMG-IV): sequencing the most valuable type-strain genomes for metagenomic binning, comparative biology and taxonomic classification.</title>
        <authorList>
            <person name="Goeker M."/>
        </authorList>
    </citation>
    <scope>NUCLEOTIDE SEQUENCE [LARGE SCALE GENOMIC DNA]</scope>
    <source>
        <strain evidence="3 4">DSM 100451</strain>
    </source>
</reference>
<dbReference type="EMBL" id="SLUM01000010">
    <property type="protein sequence ID" value="TCL57418.1"/>
    <property type="molecule type" value="Genomic_DNA"/>
</dbReference>
<evidence type="ECO:0000313" key="4">
    <source>
        <dbReference type="Proteomes" id="UP000295184"/>
    </source>
</evidence>
<dbReference type="RefSeq" id="WP_058965104.1">
    <property type="nucleotide sequence ID" value="NZ_CABKVM010000017.1"/>
</dbReference>
<evidence type="ECO:0000256" key="1">
    <source>
        <dbReference type="ARBA" id="ARBA00023002"/>
    </source>
</evidence>
<protein>
    <submittedName>
        <fullName evidence="3">Acyl-CoA reductase-like NAD-dependent aldehyde dehydrogenase</fullName>
    </submittedName>
</protein>
<keyword evidence="1" id="KW-0560">Oxidoreductase</keyword>
<accession>A0A4R1QU44</accession>
<sequence>MRSIDKDLKAVQEARVLMEDAAQAKKTLALFEQHQLDRITEQMLRGIRPRLEALVRQSVQETGRGGEADELRLCRMLAEGMEKSLAGMKCVGVLEQDEKNGLLEIGVPMGVIAAAVPSISPVAAVLCAAVAAVKAGNAVVFAPHPAAAGVTAQTAAVLAQSAEEAGLPKGALACAETAAREGALAMFRHPHAALILNMGRCSLLEEAAATGKPVLYGGIAPGPAFIEKTADLEKAAADIVASRSFNNGMGPGGEQYVVADRQIAEAATAQLKRQGAYFMTAEEQKQLTNLLGLHPHCAAGADKAYIGKSACWLAAKAGFTVPEGTRVLVSQQAYITDYNPYANGLLCPVMAFYIEEDWTHACEKCIELLVNGSKGNTLTIHSRDPEVIRQFALKKPVGRVLINTPAVMGAAGVTTRLFPTVILGSVSAGQGITADNISPMNLIYRRKAAFGMRGFSSNQ</sequence>
<evidence type="ECO:0000259" key="2">
    <source>
        <dbReference type="Pfam" id="PF00171"/>
    </source>
</evidence>
<dbReference type="Gene3D" id="3.40.309.10">
    <property type="entry name" value="Aldehyde Dehydrogenase, Chain A, domain 2"/>
    <property type="match status" value="1"/>
</dbReference>
<dbReference type="Proteomes" id="UP000295184">
    <property type="component" value="Unassembled WGS sequence"/>
</dbReference>
<dbReference type="InterPro" id="IPR016163">
    <property type="entry name" value="Ald_DH_C"/>
</dbReference>
<dbReference type="GO" id="GO:0016620">
    <property type="term" value="F:oxidoreductase activity, acting on the aldehyde or oxo group of donors, NAD or NADP as acceptor"/>
    <property type="evidence" value="ECO:0007669"/>
    <property type="project" value="InterPro"/>
</dbReference>
<comment type="caution">
    <text evidence="3">The sequence shown here is derived from an EMBL/GenBank/DDBJ whole genome shotgun (WGS) entry which is preliminary data.</text>
</comment>
<dbReference type="InterPro" id="IPR016161">
    <property type="entry name" value="Ald_DH/histidinol_DH"/>
</dbReference>
<evidence type="ECO:0000313" key="3">
    <source>
        <dbReference type="EMBL" id="TCL57418.1"/>
    </source>
</evidence>
<dbReference type="SUPFAM" id="SSF53720">
    <property type="entry name" value="ALDH-like"/>
    <property type="match status" value="1"/>
</dbReference>
<dbReference type="OrthoDB" id="9804734at2"/>
<dbReference type="PANTHER" id="PTHR11699">
    <property type="entry name" value="ALDEHYDE DEHYDROGENASE-RELATED"/>
    <property type="match status" value="1"/>
</dbReference>
<dbReference type="InterPro" id="IPR016162">
    <property type="entry name" value="Ald_DH_N"/>
</dbReference>
<organism evidence="3 4">
    <name type="scientific">Allofournierella massiliensis</name>
    <dbReference type="NCBI Taxonomy" id="1650663"/>
    <lineage>
        <taxon>Bacteria</taxon>
        <taxon>Bacillati</taxon>
        <taxon>Bacillota</taxon>
        <taxon>Clostridia</taxon>
        <taxon>Eubacteriales</taxon>
        <taxon>Oscillospiraceae</taxon>
        <taxon>Allofournierella</taxon>
    </lineage>
</organism>
<proteinExistence type="predicted"/>
<dbReference type="STRING" id="1650663.GCA_001486665_02072"/>
<feature type="domain" description="Aldehyde dehydrogenase" evidence="2">
    <location>
        <begin position="13"/>
        <end position="273"/>
    </location>
</feature>
<gene>
    <name evidence="3" type="ORF">EDD77_11093</name>
</gene>
<dbReference type="Gene3D" id="3.40.605.10">
    <property type="entry name" value="Aldehyde Dehydrogenase, Chain A, domain 1"/>
    <property type="match status" value="1"/>
</dbReference>
<name>A0A4R1QU44_9FIRM</name>
<dbReference type="AlphaFoldDB" id="A0A4R1QU44"/>
<dbReference type="Pfam" id="PF00171">
    <property type="entry name" value="Aldedh"/>
    <property type="match status" value="1"/>
</dbReference>